<proteinExistence type="inferred from homology"/>
<gene>
    <name evidence="10" type="ORF">A1O9_12854</name>
</gene>
<feature type="transmembrane region" description="Helical" evidence="8">
    <location>
        <begin position="20"/>
        <end position="44"/>
    </location>
</feature>
<feature type="transmembrane region" description="Helical" evidence="8">
    <location>
        <begin position="254"/>
        <end position="275"/>
    </location>
</feature>
<dbReference type="OrthoDB" id="6133115at2759"/>
<feature type="compositionally biased region" description="Basic and acidic residues" evidence="7">
    <location>
        <begin position="472"/>
        <end position="490"/>
    </location>
</feature>
<keyword evidence="3" id="KW-0813">Transport</keyword>
<dbReference type="AlphaFoldDB" id="A0A072NU11"/>
<dbReference type="InterPro" id="IPR020846">
    <property type="entry name" value="MFS_dom"/>
</dbReference>
<feature type="transmembrane region" description="Helical" evidence="8">
    <location>
        <begin position="390"/>
        <end position="413"/>
    </location>
</feature>
<protein>
    <recommendedName>
        <fullName evidence="9">Major facilitator superfamily (MFS) profile domain-containing protein</fullName>
    </recommendedName>
</protein>
<accession>A0A072NU11</accession>
<keyword evidence="6 8" id="KW-0472">Membrane</keyword>
<dbReference type="InterPro" id="IPR036259">
    <property type="entry name" value="MFS_trans_sf"/>
</dbReference>
<keyword evidence="11" id="KW-1185">Reference proteome</keyword>
<dbReference type="PROSITE" id="PS00216">
    <property type="entry name" value="SUGAR_TRANSPORT_1"/>
    <property type="match status" value="1"/>
</dbReference>
<dbReference type="InterPro" id="IPR005829">
    <property type="entry name" value="Sugar_transporter_CS"/>
</dbReference>
<dbReference type="Proteomes" id="UP000027920">
    <property type="component" value="Unassembled WGS sequence"/>
</dbReference>
<dbReference type="RefSeq" id="XP_013253721.1">
    <property type="nucleotide sequence ID" value="XM_013398267.1"/>
</dbReference>
<evidence type="ECO:0000256" key="3">
    <source>
        <dbReference type="ARBA" id="ARBA00022448"/>
    </source>
</evidence>
<dbReference type="PANTHER" id="PTHR48022">
    <property type="entry name" value="PLASTIDIC GLUCOSE TRANSPORTER 4"/>
    <property type="match status" value="1"/>
</dbReference>
<evidence type="ECO:0000256" key="5">
    <source>
        <dbReference type="ARBA" id="ARBA00022989"/>
    </source>
</evidence>
<dbReference type="EMBL" id="AMGV01000028">
    <property type="protein sequence ID" value="KEF51131.1"/>
    <property type="molecule type" value="Genomic_DNA"/>
</dbReference>
<comment type="similarity">
    <text evidence="2">Belongs to the major facilitator superfamily. Sugar transporter (TC 2.A.1.1) family.</text>
</comment>
<feature type="domain" description="Major facilitator superfamily (MFS) profile" evidence="9">
    <location>
        <begin position="1"/>
        <end position="442"/>
    </location>
</feature>
<evidence type="ECO:0000313" key="10">
    <source>
        <dbReference type="EMBL" id="KEF51131.1"/>
    </source>
</evidence>
<comment type="caution">
    <text evidence="10">The sequence shown here is derived from an EMBL/GenBank/DDBJ whole genome shotgun (WGS) entry which is preliminary data.</text>
</comment>
<feature type="transmembrane region" description="Helical" evidence="8">
    <location>
        <begin position="56"/>
        <end position="79"/>
    </location>
</feature>
<dbReference type="GO" id="GO:0005351">
    <property type="term" value="F:carbohydrate:proton symporter activity"/>
    <property type="evidence" value="ECO:0007669"/>
    <property type="project" value="TreeGrafter"/>
</dbReference>
<evidence type="ECO:0000259" key="9">
    <source>
        <dbReference type="PROSITE" id="PS50850"/>
    </source>
</evidence>
<comment type="subcellular location">
    <subcellularLocation>
        <location evidence="1">Membrane</location>
        <topology evidence="1">Multi-pass membrane protein</topology>
    </subcellularLocation>
</comment>
<sequence length="490" mass="54414">MMNGLQSLTQWNDYFGKPSATLLGTMNAMYPVGKILGVPIVTYLNDRFGRTFPLRIGLPFLLFAAAIQGSAQNVGWFIAGRFLVGIGTVFVAQPSPILVTELAYPVHRGRITGIYYASNVSAKGAPETELVFSQLTPWQYLGTLIAAWITYGTFRMAGNWSWRIPSLLQAACPFIQCLGVYFLPESPRWLIGHGKSNEAREVLVKYHAGGDTSSPLVDFEMAEMEASIRLEKESLSQTSYLDLLRTAPNRKRSFISLTIGIYSYWAGAGIISYYLHLVLNTIGITAVSLQTLVNGLLAIMNFIVAICAGLLVDRAGRRLLFLLSASGMLLSFVIWTILSARFSMSKDTGLGKGVVAFVFIFFFFFQVAFAPFFLGYPVEIWPYMLRARGVSVTLFGSWGGLLIGQFVTPIGLLNIGWKYYIVFCVLLALFWFIVYFTFPETRGRTLEEINDIFEGTTLKEDSEVSVASEPQGSEKRDEKVEGAHIEATLK</sequence>
<feature type="transmembrane region" description="Helical" evidence="8">
    <location>
        <begin position="319"/>
        <end position="342"/>
    </location>
</feature>
<keyword evidence="5 8" id="KW-1133">Transmembrane helix</keyword>
<evidence type="ECO:0000256" key="4">
    <source>
        <dbReference type="ARBA" id="ARBA00022692"/>
    </source>
</evidence>
<evidence type="ECO:0000313" key="11">
    <source>
        <dbReference type="Proteomes" id="UP000027920"/>
    </source>
</evidence>
<dbReference type="InterPro" id="IPR005828">
    <property type="entry name" value="MFS_sugar_transport-like"/>
</dbReference>
<dbReference type="PROSITE" id="PS50850">
    <property type="entry name" value="MFS"/>
    <property type="match status" value="1"/>
</dbReference>
<name>A0A072NU11_9EURO</name>
<evidence type="ECO:0000256" key="7">
    <source>
        <dbReference type="SAM" id="MobiDB-lite"/>
    </source>
</evidence>
<dbReference type="InterPro" id="IPR050360">
    <property type="entry name" value="MFS_Sugar_Transporters"/>
</dbReference>
<dbReference type="FunFam" id="1.20.1250.20:FF:000134">
    <property type="entry name" value="MFS sugar transporter protein"/>
    <property type="match status" value="1"/>
</dbReference>
<dbReference type="HOGENOM" id="CLU_001265_30_13_1"/>
<dbReference type="SUPFAM" id="SSF103473">
    <property type="entry name" value="MFS general substrate transporter"/>
    <property type="match status" value="1"/>
</dbReference>
<feature type="transmembrane region" description="Helical" evidence="8">
    <location>
        <begin position="354"/>
        <end position="378"/>
    </location>
</feature>
<organism evidence="10 11">
    <name type="scientific">Exophiala aquamarina CBS 119918</name>
    <dbReference type="NCBI Taxonomy" id="1182545"/>
    <lineage>
        <taxon>Eukaryota</taxon>
        <taxon>Fungi</taxon>
        <taxon>Dikarya</taxon>
        <taxon>Ascomycota</taxon>
        <taxon>Pezizomycotina</taxon>
        <taxon>Eurotiomycetes</taxon>
        <taxon>Chaetothyriomycetidae</taxon>
        <taxon>Chaetothyriales</taxon>
        <taxon>Herpotrichiellaceae</taxon>
        <taxon>Exophiala</taxon>
    </lineage>
</organism>
<feature type="region of interest" description="Disordered" evidence="7">
    <location>
        <begin position="461"/>
        <end position="490"/>
    </location>
</feature>
<keyword evidence="4 8" id="KW-0812">Transmembrane</keyword>
<reference evidence="10 11" key="1">
    <citation type="submission" date="2013-03" db="EMBL/GenBank/DDBJ databases">
        <title>The Genome Sequence of Exophiala aquamarina CBS 119918.</title>
        <authorList>
            <consortium name="The Broad Institute Genomics Platform"/>
            <person name="Cuomo C."/>
            <person name="de Hoog S."/>
            <person name="Gorbushina A."/>
            <person name="Walker B."/>
            <person name="Young S.K."/>
            <person name="Zeng Q."/>
            <person name="Gargeya S."/>
            <person name="Fitzgerald M."/>
            <person name="Haas B."/>
            <person name="Abouelleil A."/>
            <person name="Allen A.W."/>
            <person name="Alvarado L."/>
            <person name="Arachchi H.M."/>
            <person name="Berlin A.M."/>
            <person name="Chapman S.B."/>
            <person name="Gainer-Dewar J."/>
            <person name="Goldberg J."/>
            <person name="Griggs A."/>
            <person name="Gujja S."/>
            <person name="Hansen M."/>
            <person name="Howarth C."/>
            <person name="Imamovic A."/>
            <person name="Ireland A."/>
            <person name="Larimer J."/>
            <person name="McCowan C."/>
            <person name="Murphy C."/>
            <person name="Pearson M."/>
            <person name="Poon T.W."/>
            <person name="Priest M."/>
            <person name="Roberts A."/>
            <person name="Saif S."/>
            <person name="Shea T."/>
            <person name="Sisk P."/>
            <person name="Sykes S."/>
            <person name="Wortman J."/>
            <person name="Nusbaum C."/>
            <person name="Birren B."/>
        </authorList>
    </citation>
    <scope>NUCLEOTIDE SEQUENCE [LARGE SCALE GENOMIC DNA]</scope>
    <source>
        <strain evidence="10 11">CBS 119918</strain>
    </source>
</reference>
<evidence type="ECO:0000256" key="8">
    <source>
        <dbReference type="SAM" id="Phobius"/>
    </source>
</evidence>
<evidence type="ECO:0000256" key="2">
    <source>
        <dbReference type="ARBA" id="ARBA00010992"/>
    </source>
</evidence>
<evidence type="ECO:0000256" key="1">
    <source>
        <dbReference type="ARBA" id="ARBA00004141"/>
    </source>
</evidence>
<dbReference type="VEuPathDB" id="FungiDB:A1O9_12854"/>
<dbReference type="GeneID" id="25287748"/>
<evidence type="ECO:0000256" key="6">
    <source>
        <dbReference type="ARBA" id="ARBA00023136"/>
    </source>
</evidence>
<dbReference type="GO" id="GO:0016020">
    <property type="term" value="C:membrane"/>
    <property type="evidence" value="ECO:0007669"/>
    <property type="project" value="UniProtKB-SubCell"/>
</dbReference>
<feature type="transmembrane region" description="Helical" evidence="8">
    <location>
        <begin position="295"/>
        <end position="312"/>
    </location>
</feature>
<feature type="transmembrane region" description="Helical" evidence="8">
    <location>
        <begin position="419"/>
        <end position="438"/>
    </location>
</feature>
<dbReference type="PANTHER" id="PTHR48022:SF3">
    <property type="entry name" value="HEXOSE TRANSPORTER PROTEIN (AFU_ORTHOLOGUE AFUA_8G04480)-RELATED"/>
    <property type="match status" value="1"/>
</dbReference>
<dbReference type="Gene3D" id="1.20.1250.20">
    <property type="entry name" value="MFS general substrate transporter like domains"/>
    <property type="match status" value="1"/>
</dbReference>
<dbReference type="Pfam" id="PF00083">
    <property type="entry name" value="Sugar_tr"/>
    <property type="match status" value="2"/>
</dbReference>